<dbReference type="Gene3D" id="1.10.10.2840">
    <property type="entry name" value="PucR C-terminal helix-turn-helix domain"/>
    <property type="match status" value="1"/>
</dbReference>
<dbReference type="RefSeq" id="WP_343992304.1">
    <property type="nucleotide sequence ID" value="NZ_BAAALG010000003.1"/>
</dbReference>
<evidence type="ECO:0000313" key="4">
    <source>
        <dbReference type="Proteomes" id="UP001501581"/>
    </source>
</evidence>
<dbReference type="PANTHER" id="PTHR33744">
    <property type="entry name" value="CARBOHYDRATE DIACID REGULATOR"/>
    <property type="match status" value="1"/>
</dbReference>
<sequence length="384" mass="40167">MSTGDWDDVVALVEAVMADEDLVTTAITGVRQLVQEVASLPPADMAGQTRAMMAAATRALAGRRGPTEAELSFVEDLAVTRAQQGIPIEVVLAAIHVSERAIWSRGREVAAELGLDPMRVLDARELYDDWAEAVRARLIRAHREAGSRSSGADREVEVVRRLLGGGTAGALAAAEAGLTPGRPVWVLAAQGDDALQRLRKVAGHRPQAWAADLIDGSVAITARAPADPGSGAERDAGADRDGGAAAEVIGVAGPVPIEEAGAARRLAITAIAAGRSAGRQGLVPIAEVAVLAALGSREDLAVVLEERYGTARAALGAQAPAVTRTVLAWLDAARETEVAAAALYVHANTVRNRVQRFSEVTGLDLGHPVEAMQAWWLCELWSLT</sequence>
<evidence type="ECO:0008006" key="5">
    <source>
        <dbReference type="Google" id="ProtNLM"/>
    </source>
</evidence>
<evidence type="ECO:0000313" key="3">
    <source>
        <dbReference type="EMBL" id="GAA1096700.1"/>
    </source>
</evidence>
<dbReference type="InterPro" id="IPR042070">
    <property type="entry name" value="PucR_C-HTH_sf"/>
</dbReference>
<organism evidence="3 4">
    <name type="scientific">Nocardioides dubius</name>
    <dbReference type="NCBI Taxonomy" id="317019"/>
    <lineage>
        <taxon>Bacteria</taxon>
        <taxon>Bacillati</taxon>
        <taxon>Actinomycetota</taxon>
        <taxon>Actinomycetes</taxon>
        <taxon>Propionibacteriales</taxon>
        <taxon>Nocardioidaceae</taxon>
        <taxon>Nocardioides</taxon>
    </lineage>
</organism>
<dbReference type="InterPro" id="IPR025751">
    <property type="entry name" value="RsbRD_N_dom"/>
</dbReference>
<gene>
    <name evidence="3" type="ORF">GCM10009668_11790</name>
</gene>
<comment type="caution">
    <text evidence="3">The sequence shown here is derived from an EMBL/GenBank/DDBJ whole genome shotgun (WGS) entry which is preliminary data.</text>
</comment>
<dbReference type="InterPro" id="IPR025736">
    <property type="entry name" value="PucR_C-HTH_dom"/>
</dbReference>
<dbReference type="Proteomes" id="UP001501581">
    <property type="component" value="Unassembled WGS sequence"/>
</dbReference>
<dbReference type="Pfam" id="PF14361">
    <property type="entry name" value="RsbRD_N"/>
    <property type="match status" value="1"/>
</dbReference>
<accession>A0ABN1TPE9</accession>
<protein>
    <recommendedName>
        <fullName evidence="5">PucR C-terminal helix-turn-helix domain-containing protein</fullName>
    </recommendedName>
</protein>
<dbReference type="Pfam" id="PF13556">
    <property type="entry name" value="HTH_30"/>
    <property type="match status" value="1"/>
</dbReference>
<evidence type="ECO:0000259" key="2">
    <source>
        <dbReference type="Pfam" id="PF14361"/>
    </source>
</evidence>
<feature type="domain" description="RsbT co-antagonist protein RsbRD N-terminal" evidence="2">
    <location>
        <begin position="22"/>
        <end position="155"/>
    </location>
</feature>
<reference evidence="3 4" key="1">
    <citation type="journal article" date="2019" name="Int. J. Syst. Evol. Microbiol.">
        <title>The Global Catalogue of Microorganisms (GCM) 10K type strain sequencing project: providing services to taxonomists for standard genome sequencing and annotation.</title>
        <authorList>
            <consortium name="The Broad Institute Genomics Platform"/>
            <consortium name="The Broad Institute Genome Sequencing Center for Infectious Disease"/>
            <person name="Wu L."/>
            <person name="Ma J."/>
        </authorList>
    </citation>
    <scope>NUCLEOTIDE SEQUENCE [LARGE SCALE GENOMIC DNA]</scope>
    <source>
        <strain evidence="3 4">JCM 13008</strain>
    </source>
</reference>
<dbReference type="EMBL" id="BAAALG010000003">
    <property type="protein sequence ID" value="GAA1096700.1"/>
    <property type="molecule type" value="Genomic_DNA"/>
</dbReference>
<dbReference type="InterPro" id="IPR051448">
    <property type="entry name" value="CdaR-like_regulators"/>
</dbReference>
<proteinExistence type="predicted"/>
<dbReference type="PANTHER" id="PTHR33744:SF7">
    <property type="entry name" value="PUCR FAMILY TRANSCRIPTIONAL REGULATOR"/>
    <property type="match status" value="1"/>
</dbReference>
<evidence type="ECO:0000259" key="1">
    <source>
        <dbReference type="Pfam" id="PF13556"/>
    </source>
</evidence>
<feature type="domain" description="PucR C-terminal helix-turn-helix" evidence="1">
    <location>
        <begin position="324"/>
        <end position="378"/>
    </location>
</feature>
<name>A0ABN1TPE9_9ACTN</name>
<keyword evidence="4" id="KW-1185">Reference proteome</keyword>